<proteinExistence type="predicted"/>
<organism evidence="1 2">
    <name type="scientific">Yanshouia hominis</name>
    <dbReference type="NCBI Taxonomy" id="2763673"/>
    <lineage>
        <taxon>Bacteria</taxon>
        <taxon>Bacillati</taxon>
        <taxon>Bacillota</taxon>
        <taxon>Clostridia</taxon>
        <taxon>Eubacteriales</taxon>
        <taxon>Oscillospiraceae</taxon>
        <taxon>Yanshouia</taxon>
    </lineage>
</organism>
<gene>
    <name evidence="1" type="ORF">H8717_09345</name>
</gene>
<evidence type="ECO:0000313" key="1">
    <source>
        <dbReference type="EMBL" id="MBC8576606.1"/>
    </source>
</evidence>
<keyword evidence="2" id="KW-1185">Reference proteome</keyword>
<comment type="caution">
    <text evidence="1">The sequence shown here is derived from an EMBL/GenBank/DDBJ whole genome shotgun (WGS) entry which is preliminary data.</text>
</comment>
<name>A0ABR7NJL7_9FIRM</name>
<protein>
    <submittedName>
        <fullName evidence="1">Uncharacterized protein</fullName>
    </submittedName>
</protein>
<accession>A0ABR7NJL7</accession>
<sequence>MAGNHRRTAVLPDFKKSGPLQDFDNFAAYCKSQGAYSLQIPKVIVSYAKDGERIRNDVINRLTPAR</sequence>
<evidence type="ECO:0000313" key="2">
    <source>
        <dbReference type="Proteomes" id="UP000658131"/>
    </source>
</evidence>
<reference evidence="1 2" key="1">
    <citation type="submission" date="2020-08" db="EMBL/GenBank/DDBJ databases">
        <title>Genome public.</title>
        <authorList>
            <person name="Liu C."/>
            <person name="Sun Q."/>
        </authorList>
    </citation>
    <scope>NUCLEOTIDE SEQUENCE [LARGE SCALE GENOMIC DNA]</scope>
    <source>
        <strain evidence="1 2">BX1</strain>
    </source>
</reference>
<dbReference type="Proteomes" id="UP000658131">
    <property type="component" value="Unassembled WGS sequence"/>
</dbReference>
<dbReference type="RefSeq" id="WP_262400113.1">
    <property type="nucleotide sequence ID" value="NZ_JACRTB010000013.1"/>
</dbReference>
<dbReference type="EMBL" id="JACRTB010000013">
    <property type="protein sequence ID" value="MBC8576606.1"/>
    <property type="molecule type" value="Genomic_DNA"/>
</dbReference>